<sequence length="96" mass="11012">MTKPHSSSFVLVRSFIPYQPRTAGLITTIIACIVSLSAEWLGCASHTYQSSRARLLTRCHNKNTHSQLTVYYSCSNQRTNEHEPPNQLITNREKYR</sequence>
<protein>
    <submittedName>
        <fullName evidence="3">Uncharacterized protein</fullName>
    </submittedName>
</protein>
<keyword evidence="2" id="KW-0812">Transmembrane</keyword>
<dbReference type="AlphaFoldDB" id="A0AAJ0HYI5"/>
<proteinExistence type="predicted"/>
<evidence type="ECO:0000313" key="3">
    <source>
        <dbReference type="EMBL" id="KAK3485288.1"/>
    </source>
</evidence>
<accession>A0AAJ0HYI5</accession>
<evidence type="ECO:0000256" key="1">
    <source>
        <dbReference type="SAM" id="MobiDB-lite"/>
    </source>
</evidence>
<dbReference type="Proteomes" id="UP001285908">
    <property type="component" value="Unassembled WGS sequence"/>
</dbReference>
<comment type="caution">
    <text evidence="3">The sequence shown here is derived from an EMBL/GenBank/DDBJ whole genome shotgun (WGS) entry which is preliminary data.</text>
</comment>
<keyword evidence="2" id="KW-1133">Transmembrane helix</keyword>
<dbReference type="EMBL" id="JAULSX010000010">
    <property type="protein sequence ID" value="KAK3485288.1"/>
    <property type="molecule type" value="Genomic_DNA"/>
</dbReference>
<organism evidence="3 4">
    <name type="scientific">Neurospora hispaniola</name>
    <dbReference type="NCBI Taxonomy" id="588809"/>
    <lineage>
        <taxon>Eukaryota</taxon>
        <taxon>Fungi</taxon>
        <taxon>Dikarya</taxon>
        <taxon>Ascomycota</taxon>
        <taxon>Pezizomycotina</taxon>
        <taxon>Sordariomycetes</taxon>
        <taxon>Sordariomycetidae</taxon>
        <taxon>Sordariales</taxon>
        <taxon>Sordariaceae</taxon>
        <taxon>Neurospora</taxon>
    </lineage>
</organism>
<feature type="region of interest" description="Disordered" evidence="1">
    <location>
        <begin position="77"/>
        <end position="96"/>
    </location>
</feature>
<dbReference type="PROSITE" id="PS51257">
    <property type="entry name" value="PROKAR_LIPOPROTEIN"/>
    <property type="match status" value="1"/>
</dbReference>
<name>A0AAJ0HYI5_9PEZI</name>
<evidence type="ECO:0000256" key="2">
    <source>
        <dbReference type="SAM" id="Phobius"/>
    </source>
</evidence>
<feature type="transmembrane region" description="Helical" evidence="2">
    <location>
        <begin position="23"/>
        <end position="44"/>
    </location>
</feature>
<gene>
    <name evidence="3" type="ORF">B0T23DRAFT_390060</name>
</gene>
<dbReference type="GeneID" id="87875480"/>
<dbReference type="RefSeq" id="XP_062688192.1">
    <property type="nucleotide sequence ID" value="XM_062837858.1"/>
</dbReference>
<evidence type="ECO:0000313" key="4">
    <source>
        <dbReference type="Proteomes" id="UP001285908"/>
    </source>
</evidence>
<keyword evidence="4" id="KW-1185">Reference proteome</keyword>
<keyword evidence="2" id="KW-0472">Membrane</keyword>
<reference evidence="3 4" key="1">
    <citation type="journal article" date="2023" name="Mol. Phylogenet. Evol.">
        <title>Genome-scale phylogeny and comparative genomics of the fungal order Sordariales.</title>
        <authorList>
            <person name="Hensen N."/>
            <person name="Bonometti L."/>
            <person name="Westerberg I."/>
            <person name="Brannstrom I.O."/>
            <person name="Guillou S."/>
            <person name="Cros-Aarteil S."/>
            <person name="Calhoun S."/>
            <person name="Haridas S."/>
            <person name="Kuo A."/>
            <person name="Mondo S."/>
            <person name="Pangilinan J."/>
            <person name="Riley R."/>
            <person name="LaButti K."/>
            <person name="Andreopoulos B."/>
            <person name="Lipzen A."/>
            <person name="Chen C."/>
            <person name="Yan M."/>
            <person name="Daum C."/>
            <person name="Ng V."/>
            <person name="Clum A."/>
            <person name="Steindorff A."/>
            <person name="Ohm R.A."/>
            <person name="Martin F."/>
            <person name="Silar P."/>
            <person name="Natvig D.O."/>
            <person name="Lalanne C."/>
            <person name="Gautier V."/>
            <person name="Ament-Velasquez S.L."/>
            <person name="Kruys A."/>
            <person name="Hutchinson M.I."/>
            <person name="Powell A.J."/>
            <person name="Barry K."/>
            <person name="Miller A.N."/>
            <person name="Grigoriev I.V."/>
            <person name="Debuchy R."/>
            <person name="Gladieux P."/>
            <person name="Hiltunen Thoren M."/>
            <person name="Johannesson H."/>
        </authorList>
    </citation>
    <scope>NUCLEOTIDE SEQUENCE [LARGE SCALE GENOMIC DNA]</scope>
    <source>
        <strain evidence="3 4">FGSC 10403</strain>
    </source>
</reference>